<keyword evidence="2" id="KW-0808">Transferase</keyword>
<dbReference type="InterPro" id="IPR000182">
    <property type="entry name" value="GNAT_dom"/>
</dbReference>
<dbReference type="HOGENOM" id="CLU_013985_3_2_9"/>
<dbReference type="Pfam" id="PF13302">
    <property type="entry name" value="Acetyltransf_3"/>
    <property type="match status" value="1"/>
</dbReference>
<evidence type="ECO:0000259" key="1">
    <source>
        <dbReference type="PROSITE" id="PS51186"/>
    </source>
</evidence>
<dbReference type="PANTHER" id="PTHR43415">
    <property type="entry name" value="SPERMIDINE N(1)-ACETYLTRANSFERASE"/>
    <property type="match status" value="1"/>
</dbReference>
<reference evidence="2 3" key="2">
    <citation type="journal article" date="2016" name="Genome Announc.">
        <title>Genome Sequence of a Gram-Positive Diazotroph, Paenibacillus durus Type Strain ATCC 35681.</title>
        <authorList>
            <person name="Halim M.A."/>
            <person name="Rahman A.Y."/>
            <person name="Sim K.S."/>
            <person name="Yam H.C."/>
            <person name="Rahim A.A."/>
            <person name="Ghazali A.H."/>
            <person name="Najimudin N."/>
        </authorList>
    </citation>
    <scope>NUCLEOTIDE SEQUENCE [LARGE SCALE GENOMIC DNA]</scope>
    <source>
        <strain evidence="2 3">ATCC 35681</strain>
    </source>
</reference>
<reference evidence="2 3" key="1">
    <citation type="submission" date="2015-03" db="EMBL/GenBank/DDBJ databases">
        <authorList>
            <person name="Abdul Halim M."/>
        </authorList>
    </citation>
    <scope>NUCLEOTIDE SEQUENCE [LARGE SCALE GENOMIC DNA]</scope>
    <source>
        <strain evidence="2 3">ATCC 35681</strain>
    </source>
</reference>
<dbReference type="InterPro" id="IPR016181">
    <property type="entry name" value="Acyl_CoA_acyltransferase"/>
</dbReference>
<name>A0A0F7FDQ0_PAEDU</name>
<gene>
    <name evidence="2" type="ORF">VK70_20885</name>
</gene>
<dbReference type="PANTHER" id="PTHR43415:SF3">
    <property type="entry name" value="GNAT-FAMILY ACETYLTRANSFERASE"/>
    <property type="match status" value="1"/>
</dbReference>
<proteinExistence type="predicted"/>
<dbReference type="PROSITE" id="PS51186">
    <property type="entry name" value="GNAT"/>
    <property type="match status" value="1"/>
</dbReference>
<dbReference type="Gene3D" id="3.40.630.30">
    <property type="match status" value="1"/>
</dbReference>
<dbReference type="OrthoDB" id="9795206at2"/>
<organism evidence="2 3">
    <name type="scientific">Paenibacillus durus ATCC 35681</name>
    <dbReference type="NCBI Taxonomy" id="1333534"/>
    <lineage>
        <taxon>Bacteria</taxon>
        <taxon>Bacillati</taxon>
        <taxon>Bacillota</taxon>
        <taxon>Bacilli</taxon>
        <taxon>Bacillales</taxon>
        <taxon>Paenibacillaceae</taxon>
        <taxon>Paenibacillus</taxon>
    </lineage>
</organism>
<evidence type="ECO:0000313" key="3">
    <source>
        <dbReference type="Proteomes" id="UP000034189"/>
    </source>
</evidence>
<dbReference type="GO" id="GO:0016747">
    <property type="term" value="F:acyltransferase activity, transferring groups other than amino-acyl groups"/>
    <property type="evidence" value="ECO:0007669"/>
    <property type="project" value="InterPro"/>
</dbReference>
<dbReference type="SUPFAM" id="SSF55729">
    <property type="entry name" value="Acyl-CoA N-acyltransferases (Nat)"/>
    <property type="match status" value="1"/>
</dbReference>
<dbReference type="AlphaFoldDB" id="A0A0F7FDQ0"/>
<evidence type="ECO:0000313" key="2">
    <source>
        <dbReference type="EMBL" id="AKG36672.1"/>
    </source>
</evidence>
<sequence length="176" mass="20254">MKIYGRRERNLIESGKIRLRKTEEGDLAFVIEAERDRHNSLYVGQWNEQEHRNALRDPDILHIIIEDAAGEQAGYVIVTGLTDPNLSICIKRIVVVKKGSGYGKETLRLLKEWLFRSTSAHRLWLDVKTHNAKARHIYEGAGFTPEGTLRECVKADDRFDSLHILSILRTEYEAGR</sequence>
<dbReference type="PATRIC" id="fig|1333534.5.peg.4587"/>
<protein>
    <submittedName>
        <fullName evidence="2">Acetyltransferase</fullName>
    </submittedName>
</protein>
<dbReference type="Proteomes" id="UP000034189">
    <property type="component" value="Chromosome"/>
</dbReference>
<accession>A0A0F7FDQ0</accession>
<feature type="domain" description="N-acetyltransferase" evidence="1">
    <location>
        <begin position="17"/>
        <end position="171"/>
    </location>
</feature>
<dbReference type="EMBL" id="CP011114">
    <property type="protein sequence ID" value="AKG36672.1"/>
    <property type="molecule type" value="Genomic_DNA"/>
</dbReference>